<feature type="domain" description="MEDS" evidence="1">
    <location>
        <begin position="2"/>
        <end position="148"/>
    </location>
</feature>
<dbReference type="Proteomes" id="UP000586918">
    <property type="component" value="Unassembled WGS sequence"/>
</dbReference>
<gene>
    <name evidence="2" type="ORF">HF519_09715</name>
</gene>
<dbReference type="Pfam" id="PF14417">
    <property type="entry name" value="MEDS"/>
    <property type="match status" value="1"/>
</dbReference>
<comment type="caution">
    <text evidence="2">The sequence shown here is derived from an EMBL/GenBank/DDBJ whole genome shotgun (WGS) entry which is preliminary data.</text>
</comment>
<sequence length="261" mass="27030">MAEYRRCLAEFSAEGLEDGLRVAYVCSDGAEAAREDLADLSGRDRLLAAGALHVLSARDAYGTGGPVDPERVVAFFAAATEQALADGFGGLAVSADATKLVGTPAAQDAFARYEFLVDRYMASHPLWALCGYGLELGNDTVTEFALLHAPGPPNEAPARMFGCADGAIGLAGQFDPGGVAALGRVLPRLRTADGVTLVVDMADVEYLDHRLLLMLDGYARRSRVAVSLRSAPPFASASTPACPAAGRCATAAPATATPAAR</sequence>
<reference evidence="2 3" key="1">
    <citation type="submission" date="2020-04" db="EMBL/GenBank/DDBJ databases">
        <authorList>
            <person name="Klaysubun C."/>
            <person name="Duangmal K."/>
            <person name="Lipun K."/>
        </authorList>
    </citation>
    <scope>NUCLEOTIDE SEQUENCE [LARGE SCALE GENOMIC DNA]</scope>
    <source>
        <strain evidence="2 3">DSM 45300</strain>
    </source>
</reference>
<proteinExistence type="predicted"/>
<name>A0A848DGQ5_9PSEU</name>
<dbReference type="EMBL" id="JAAXKZ010000026">
    <property type="protein sequence ID" value="NMH91850.1"/>
    <property type="molecule type" value="Genomic_DNA"/>
</dbReference>
<evidence type="ECO:0000313" key="2">
    <source>
        <dbReference type="EMBL" id="NMH91850.1"/>
    </source>
</evidence>
<dbReference type="AlphaFoldDB" id="A0A848DGQ5"/>
<evidence type="ECO:0000259" key="1">
    <source>
        <dbReference type="Pfam" id="PF14417"/>
    </source>
</evidence>
<evidence type="ECO:0000313" key="3">
    <source>
        <dbReference type="Proteomes" id="UP000586918"/>
    </source>
</evidence>
<dbReference type="InterPro" id="IPR025847">
    <property type="entry name" value="MEDS_domain"/>
</dbReference>
<accession>A0A848DGQ5</accession>
<keyword evidence="3" id="KW-1185">Reference proteome</keyword>
<protein>
    <recommendedName>
        <fullName evidence="1">MEDS domain-containing protein</fullName>
    </recommendedName>
</protein>
<organism evidence="2 3">
    <name type="scientific">Pseudonocardia bannensis</name>
    <dbReference type="NCBI Taxonomy" id="630973"/>
    <lineage>
        <taxon>Bacteria</taxon>
        <taxon>Bacillati</taxon>
        <taxon>Actinomycetota</taxon>
        <taxon>Actinomycetes</taxon>
        <taxon>Pseudonocardiales</taxon>
        <taxon>Pseudonocardiaceae</taxon>
        <taxon>Pseudonocardia</taxon>
    </lineage>
</organism>